<evidence type="ECO:0000313" key="3">
    <source>
        <dbReference type="EMBL" id="BBO22234.1"/>
    </source>
</evidence>
<dbReference type="PANTHER" id="PTHR35024">
    <property type="entry name" value="HYPOTHETICAL CYTOSOLIC PROTEIN"/>
    <property type="match status" value="1"/>
</dbReference>
<dbReference type="AlphaFoldDB" id="A0A809SCF7"/>
<dbReference type="KEGG" id="ddz:DSYM_29330"/>
<organism evidence="3 4">
    <name type="scientific">Candidatus Desulfobacillus denitrificans</name>
    <dbReference type="NCBI Taxonomy" id="2608985"/>
    <lineage>
        <taxon>Bacteria</taxon>
        <taxon>Pseudomonadati</taxon>
        <taxon>Pseudomonadota</taxon>
        <taxon>Betaproteobacteria</taxon>
        <taxon>Candidatus Desulfobacillus</taxon>
    </lineage>
</organism>
<accession>A0A809SCF7</accession>
<name>A0A809SCF7_9PROT</name>
<reference evidence="3" key="1">
    <citation type="journal article" name="DNA Res.">
        <title>The physiological potential of anammox bacteria as revealed by their core genome structure.</title>
        <authorList>
            <person name="Okubo T."/>
            <person name="Toyoda A."/>
            <person name="Fukuhara K."/>
            <person name="Uchiyama I."/>
            <person name="Harigaya Y."/>
            <person name="Kuroiwa M."/>
            <person name="Suzuki T."/>
            <person name="Murakami Y."/>
            <person name="Suwa Y."/>
            <person name="Takami H."/>
        </authorList>
    </citation>
    <scope>NUCLEOTIDE SEQUENCE</scope>
    <source>
        <strain evidence="3">317325-3</strain>
    </source>
</reference>
<evidence type="ECO:0000256" key="1">
    <source>
        <dbReference type="ARBA" id="ARBA00044755"/>
    </source>
</evidence>
<gene>
    <name evidence="3" type="ORF">DSYM_29330</name>
</gene>
<comment type="similarity">
    <text evidence="1">Belongs to the bactofilin family.</text>
</comment>
<dbReference type="PANTHER" id="PTHR35024:SF4">
    <property type="entry name" value="POLYMER-FORMING CYTOSKELETAL PROTEIN"/>
    <property type="match status" value="1"/>
</dbReference>
<evidence type="ECO:0000313" key="4">
    <source>
        <dbReference type="Proteomes" id="UP000662914"/>
    </source>
</evidence>
<feature type="region of interest" description="Disordered" evidence="2">
    <location>
        <begin position="202"/>
        <end position="235"/>
    </location>
</feature>
<dbReference type="EMBL" id="AP021857">
    <property type="protein sequence ID" value="BBO22234.1"/>
    <property type="molecule type" value="Genomic_DNA"/>
</dbReference>
<dbReference type="Proteomes" id="UP000662914">
    <property type="component" value="Chromosome"/>
</dbReference>
<sequence length="342" mass="34443">MSGTSSSAASAQNRTDTMVGAGMRVDGHIAFTGVLRIQGDVLGDVACQGDAGGTVVVDATGSVTGAVGAPRIVVRGRVLGPLHSAQSIDIQQGGSVVGDAFYRQIAIHAGGVVEGALMPALPIDAIREVHAGQAPQAGATPAAGGESRVRRFGGRGALGGAAVLAAAVAAGVWMSRPPAKPAPAAAEAAAKDVAAPLSVAKPAATPEPAVSADARASDRPATPAPPAADAEEAVSVHGVNPAKPAGAFLLIGREPVVLYRKKRGEAGEGTRFVVQQGKTISVAIGRNELFRVAEGRDLEIFYQGRKVTPKTIERGAWMSFVPQGARAAGEERPAESEDGAAR</sequence>
<dbReference type="InterPro" id="IPR007607">
    <property type="entry name" value="BacA/B"/>
</dbReference>
<evidence type="ECO:0008006" key="5">
    <source>
        <dbReference type="Google" id="ProtNLM"/>
    </source>
</evidence>
<dbReference type="Pfam" id="PF04519">
    <property type="entry name" value="Bactofilin"/>
    <property type="match status" value="1"/>
</dbReference>
<protein>
    <recommendedName>
        <fullName evidence="5">Cell shape determination protein CcmA</fullName>
    </recommendedName>
</protein>
<proteinExistence type="inferred from homology"/>
<evidence type="ECO:0000256" key="2">
    <source>
        <dbReference type="SAM" id="MobiDB-lite"/>
    </source>
</evidence>